<dbReference type="InterPro" id="IPR002654">
    <property type="entry name" value="Glyco_trans_25"/>
</dbReference>
<comment type="caution">
    <text evidence="5">The sequence shown here is derived from an EMBL/GenBank/DDBJ whole genome shotgun (WGS) entry which is preliminary data.</text>
</comment>
<dbReference type="GO" id="GO:0016740">
    <property type="term" value="F:transferase activity"/>
    <property type="evidence" value="ECO:0007669"/>
    <property type="project" value="UniProtKB-KW"/>
</dbReference>
<evidence type="ECO:0000256" key="2">
    <source>
        <dbReference type="ARBA" id="ARBA00022676"/>
    </source>
</evidence>
<keyword evidence="2" id="KW-0328">Glycosyltransferase</keyword>
<evidence type="ECO:0000259" key="4">
    <source>
        <dbReference type="Pfam" id="PF01755"/>
    </source>
</evidence>
<dbReference type="Pfam" id="PF01755">
    <property type="entry name" value="Glyco_transf_25"/>
    <property type="match status" value="1"/>
</dbReference>
<keyword evidence="6" id="KW-1185">Reference proteome</keyword>
<evidence type="ECO:0000256" key="1">
    <source>
        <dbReference type="ARBA" id="ARBA00006721"/>
    </source>
</evidence>
<proteinExistence type="inferred from homology"/>
<evidence type="ECO:0000256" key="3">
    <source>
        <dbReference type="ARBA" id="ARBA00022679"/>
    </source>
</evidence>
<dbReference type="EMBL" id="MU855715">
    <property type="protein sequence ID" value="KAK3900005.1"/>
    <property type="molecule type" value="Genomic_DNA"/>
</dbReference>
<dbReference type="PANTHER" id="PTHR10730:SF53">
    <property type="entry name" value="GLYCOSYLTRANSFERASE 25 FAMILY MEMBER"/>
    <property type="match status" value="1"/>
</dbReference>
<reference evidence="5" key="1">
    <citation type="journal article" date="2023" name="Mol. Phylogenet. Evol.">
        <title>Genome-scale phylogeny and comparative genomics of the fungal order Sordariales.</title>
        <authorList>
            <person name="Hensen N."/>
            <person name="Bonometti L."/>
            <person name="Westerberg I."/>
            <person name="Brannstrom I.O."/>
            <person name="Guillou S."/>
            <person name="Cros-Aarteil S."/>
            <person name="Calhoun S."/>
            <person name="Haridas S."/>
            <person name="Kuo A."/>
            <person name="Mondo S."/>
            <person name="Pangilinan J."/>
            <person name="Riley R."/>
            <person name="LaButti K."/>
            <person name="Andreopoulos B."/>
            <person name="Lipzen A."/>
            <person name="Chen C."/>
            <person name="Yan M."/>
            <person name="Daum C."/>
            <person name="Ng V."/>
            <person name="Clum A."/>
            <person name="Steindorff A."/>
            <person name="Ohm R.A."/>
            <person name="Martin F."/>
            <person name="Silar P."/>
            <person name="Natvig D.O."/>
            <person name="Lalanne C."/>
            <person name="Gautier V."/>
            <person name="Ament-Velasquez S.L."/>
            <person name="Kruys A."/>
            <person name="Hutchinson M.I."/>
            <person name="Powell A.J."/>
            <person name="Barry K."/>
            <person name="Miller A.N."/>
            <person name="Grigoriev I.V."/>
            <person name="Debuchy R."/>
            <person name="Gladieux P."/>
            <person name="Hiltunen Thoren M."/>
            <person name="Johannesson H."/>
        </authorList>
    </citation>
    <scope>NUCLEOTIDE SEQUENCE</scope>
    <source>
        <strain evidence="5">CBS 103.79</strain>
    </source>
</reference>
<dbReference type="PANTHER" id="PTHR10730">
    <property type="entry name" value="PROCOLLAGEN-LYSINE,2-OXOGLUTARATE 5-DIOXYGENASE/GLYCOSYLTRANSFERASE 25 FAMILY MEMBER"/>
    <property type="match status" value="1"/>
</dbReference>
<reference evidence="5" key="2">
    <citation type="submission" date="2023-05" db="EMBL/GenBank/DDBJ databases">
        <authorList>
            <consortium name="Lawrence Berkeley National Laboratory"/>
            <person name="Steindorff A."/>
            <person name="Hensen N."/>
            <person name="Bonometti L."/>
            <person name="Westerberg I."/>
            <person name="Brannstrom I.O."/>
            <person name="Guillou S."/>
            <person name="Cros-Aarteil S."/>
            <person name="Calhoun S."/>
            <person name="Haridas S."/>
            <person name="Kuo A."/>
            <person name="Mondo S."/>
            <person name="Pangilinan J."/>
            <person name="Riley R."/>
            <person name="Labutti K."/>
            <person name="Andreopoulos B."/>
            <person name="Lipzen A."/>
            <person name="Chen C."/>
            <person name="Yanf M."/>
            <person name="Daum C."/>
            <person name="Ng V."/>
            <person name="Clum A."/>
            <person name="Ohm R."/>
            <person name="Martin F."/>
            <person name="Silar P."/>
            <person name="Natvig D."/>
            <person name="Lalanne C."/>
            <person name="Gautier V."/>
            <person name="Ament-Velasquez S.L."/>
            <person name="Kruys A."/>
            <person name="Hutchinson M.I."/>
            <person name="Powell A.J."/>
            <person name="Barry K."/>
            <person name="Miller A.N."/>
            <person name="Grigoriev I.V."/>
            <person name="Debuchy R."/>
            <person name="Gladieux P."/>
            <person name="Thoren M.H."/>
            <person name="Johannesson H."/>
        </authorList>
    </citation>
    <scope>NUCLEOTIDE SEQUENCE</scope>
    <source>
        <strain evidence="5">CBS 103.79</strain>
    </source>
</reference>
<name>A0AAN6RR79_9PEZI</name>
<protein>
    <submittedName>
        <fullName evidence="5">Glycosyltransferase</fullName>
    </submittedName>
</protein>
<evidence type="ECO:0000313" key="6">
    <source>
        <dbReference type="Proteomes" id="UP001303889"/>
    </source>
</evidence>
<organism evidence="5 6">
    <name type="scientific">Staphylotrichum tortipilum</name>
    <dbReference type="NCBI Taxonomy" id="2831512"/>
    <lineage>
        <taxon>Eukaryota</taxon>
        <taxon>Fungi</taxon>
        <taxon>Dikarya</taxon>
        <taxon>Ascomycota</taxon>
        <taxon>Pezizomycotina</taxon>
        <taxon>Sordariomycetes</taxon>
        <taxon>Sordariomycetidae</taxon>
        <taxon>Sordariales</taxon>
        <taxon>Chaetomiaceae</taxon>
        <taxon>Staphylotrichum</taxon>
    </lineage>
</organism>
<dbReference type="AlphaFoldDB" id="A0AAN6RR79"/>
<dbReference type="Proteomes" id="UP001303889">
    <property type="component" value="Unassembled WGS sequence"/>
</dbReference>
<gene>
    <name evidence="5" type="ORF">C8A05DRAFT_46061</name>
</gene>
<dbReference type="InterPro" id="IPR050757">
    <property type="entry name" value="Collagen_mod_GT25"/>
</dbReference>
<comment type="similarity">
    <text evidence="1">Belongs to the glycosyltransferase 25 family.</text>
</comment>
<sequence length="412" mass="45787">MALRQPPKRMLYVVGAALTLAILFLQFHAPSTPVSPHLGLERWAAGGRLMADIQNATLGFEQIFVVGLPSRTDRRDGMVLQAALSNMDIEFIDGVSGKDVPDKAIPMAQGRERLQNASIGSWRAHMNAIREVVHRNLSSALILEDDTDWDVRLRTQLSDFALSAHALTQPLAGFSPSLFADPTYPRPQPDSPGHLPDLSFDALPATLPPSWSPYGDHWDILWIGHCGMHFPFEKHPNVPKARVVRLDDETVAPRKNLWTFNIPFTLKEKYPEHTRAYHHVQEGVCSLGYAVSQAGARKLLYEVGMKDVGAAFDLLLRYYCEGEKGRAAGRQCLTTQPGLFQHHRTAGPESAMSDIGDHGDGWRDTPMTDMIRWSVRLNAETLLVGGREVVDQYPDGVEGEEETGEEKEKVIA</sequence>
<accession>A0AAN6RR79</accession>
<keyword evidence="3" id="KW-0808">Transferase</keyword>
<evidence type="ECO:0000313" key="5">
    <source>
        <dbReference type="EMBL" id="KAK3900005.1"/>
    </source>
</evidence>
<dbReference type="CDD" id="cd06532">
    <property type="entry name" value="Glyco_transf_25"/>
    <property type="match status" value="1"/>
</dbReference>
<feature type="domain" description="Glycosyl transferase family 25" evidence="4">
    <location>
        <begin position="61"/>
        <end position="151"/>
    </location>
</feature>